<dbReference type="InterPro" id="IPR025949">
    <property type="entry name" value="PapC-like_C"/>
</dbReference>
<dbReference type="AlphaFoldDB" id="A0A1I6XJ06"/>
<dbReference type="FunFam" id="2.60.40.3110:FF:000001">
    <property type="entry name" value="Putative fimbrial outer membrane usher"/>
    <property type="match status" value="1"/>
</dbReference>
<protein>
    <submittedName>
        <fullName evidence="13">Outer membrane usher protein</fullName>
    </submittedName>
</protein>
<dbReference type="SUPFAM" id="SSF141729">
    <property type="entry name" value="FimD N-terminal domain-like"/>
    <property type="match status" value="1"/>
</dbReference>
<evidence type="ECO:0000259" key="11">
    <source>
        <dbReference type="Pfam" id="PF13953"/>
    </source>
</evidence>
<dbReference type="GO" id="GO:0009279">
    <property type="term" value="C:cell outer membrane"/>
    <property type="evidence" value="ECO:0007669"/>
    <property type="project" value="UniProtKB-SubCell"/>
</dbReference>
<keyword evidence="8" id="KW-0472">Membrane</keyword>
<dbReference type="PANTHER" id="PTHR30451:SF21">
    <property type="entry name" value="FIMBRIAL USHER DOMAIN-CONTAINING PROTEIN YDET-RELATED"/>
    <property type="match status" value="1"/>
</dbReference>
<dbReference type="InterPro" id="IPR025885">
    <property type="entry name" value="PapC_N"/>
</dbReference>
<evidence type="ECO:0000256" key="1">
    <source>
        <dbReference type="ARBA" id="ARBA00004571"/>
    </source>
</evidence>
<dbReference type="Gene3D" id="2.60.40.3110">
    <property type="match status" value="1"/>
</dbReference>
<reference evidence="14" key="1">
    <citation type="submission" date="2016-10" db="EMBL/GenBank/DDBJ databases">
        <authorList>
            <person name="Varghese N."/>
            <person name="Submissions S."/>
        </authorList>
    </citation>
    <scope>NUCLEOTIDE SEQUENCE [LARGE SCALE GENOMIC DNA]</scope>
    <source>
        <strain evidence="14">Ah-143</strain>
    </source>
</reference>
<evidence type="ECO:0000256" key="3">
    <source>
        <dbReference type="ARBA" id="ARBA00022448"/>
    </source>
</evidence>
<dbReference type="GO" id="GO:0009297">
    <property type="term" value="P:pilus assembly"/>
    <property type="evidence" value="ECO:0007669"/>
    <property type="project" value="InterPro"/>
</dbReference>
<evidence type="ECO:0000313" key="14">
    <source>
        <dbReference type="Proteomes" id="UP000199187"/>
    </source>
</evidence>
<keyword evidence="3" id="KW-0813">Transport</keyword>
<dbReference type="Pfam" id="PF00577">
    <property type="entry name" value="Usher"/>
    <property type="match status" value="1"/>
</dbReference>
<dbReference type="Proteomes" id="UP000199187">
    <property type="component" value="Unassembled WGS sequence"/>
</dbReference>
<dbReference type="GO" id="GO:0015473">
    <property type="term" value="F:fimbrial usher porin activity"/>
    <property type="evidence" value="ECO:0007669"/>
    <property type="project" value="InterPro"/>
</dbReference>
<dbReference type="InterPro" id="IPR042186">
    <property type="entry name" value="FimD_plug_dom"/>
</dbReference>
<evidence type="ECO:0000259" key="12">
    <source>
        <dbReference type="Pfam" id="PF13954"/>
    </source>
</evidence>
<dbReference type="OrthoDB" id="6554712at2"/>
<dbReference type="NCBIfam" id="NF011740">
    <property type="entry name" value="PRK15193.1"/>
    <property type="match status" value="1"/>
</dbReference>
<feature type="chain" id="PRO_5011751460" evidence="10">
    <location>
        <begin position="21"/>
        <end position="860"/>
    </location>
</feature>
<feature type="domain" description="PapC N-terminal" evidence="12">
    <location>
        <begin position="25"/>
        <end position="178"/>
    </location>
</feature>
<dbReference type="Pfam" id="PF13954">
    <property type="entry name" value="PapC_N"/>
    <property type="match status" value="1"/>
</dbReference>
<evidence type="ECO:0000256" key="8">
    <source>
        <dbReference type="ARBA" id="ARBA00023136"/>
    </source>
</evidence>
<comment type="similarity">
    <text evidence="2">Belongs to the fimbrial export usher family.</text>
</comment>
<evidence type="ECO:0000256" key="6">
    <source>
        <dbReference type="ARBA" id="ARBA00022692"/>
    </source>
</evidence>
<dbReference type="InterPro" id="IPR043142">
    <property type="entry name" value="PapC-like_C_sf"/>
</dbReference>
<keyword evidence="9" id="KW-0998">Cell outer membrane</keyword>
<name>A0A1I6XJ06_9ENTR</name>
<evidence type="ECO:0000256" key="10">
    <source>
        <dbReference type="SAM" id="SignalP"/>
    </source>
</evidence>
<dbReference type="InterPro" id="IPR037224">
    <property type="entry name" value="PapC_N_sf"/>
</dbReference>
<dbReference type="FunFam" id="2.60.40.2610:FF:000001">
    <property type="entry name" value="Outer membrane fimbrial usher protein"/>
    <property type="match status" value="1"/>
</dbReference>
<feature type="signal peptide" evidence="10">
    <location>
        <begin position="1"/>
        <end position="20"/>
    </location>
</feature>
<keyword evidence="4" id="KW-1134">Transmembrane beta strand</keyword>
<dbReference type="RefSeq" id="WP_090118237.1">
    <property type="nucleotide sequence ID" value="NZ_CP045300.1"/>
</dbReference>
<accession>A0A1I6XJ06</accession>
<evidence type="ECO:0000256" key="7">
    <source>
        <dbReference type="ARBA" id="ARBA00022729"/>
    </source>
</evidence>
<evidence type="ECO:0000256" key="2">
    <source>
        <dbReference type="ARBA" id="ARBA00008064"/>
    </source>
</evidence>
<evidence type="ECO:0000256" key="5">
    <source>
        <dbReference type="ARBA" id="ARBA00022558"/>
    </source>
</evidence>
<keyword evidence="7 10" id="KW-0732">Signal</keyword>
<sequence length="860" mass="93388">MDFKLRPLLVLVGSSLSAHALAGLHFDPAMLSDDPNAVADLSRFESGHAQAPGSYPLDIYLNGTFLRSDTLRFDALAGDGRREDIHDSTGLMACLTLRDLVDMGVNVPAFPGLASVPEGQCVAPGQTIPQAYTAFDFQKMRLDVSIPQAALLVRPQGWVAPERWDNGINAALLNYQFSGSDNRGRYGSSRSSYLNLTSGLNVGAWRLRDNRTWSDNQNSYGDQRHWQHISTYFQRAIIPWRSELTAGDGYTGGEVFDSLSLRGVRLATDDEMYPSTQRGYAPVIRGIANSNAQVSIRQSGNEIYRTFVAPGAFAIRDLYPVSSGGDMNVIITEADGTKRTFIVPYSSLPVLQRQGHVRYDLAAGRFRSSSDRYSEPSFAQGSLLWGLPHNITLFGGTQLADTYRALAVGAGLSMGEWGAVSADVTQADSTLVDGSRHKGQSLRFMYGRSLMSTGTTVTLAGYRYSTQGFHTLEETALKSMSGWLYDEDEVDAAGRPVKRNWVDHYNLYNNRRQRIQLTLSQRLGRLGSFYVTGTRQTYWQESAKTDTIQAGLSSTLGQVSYNLSWNYSHISGQPGASRTLWLSMSVPLDALLSARGITEQDHQLMATYSAGQSADGQVTHQAGLSGTALEGNNLDWSVSQGYGRDNGSSGDASLSYRGGPGNASLGYGYSRDYRQVRYGVSGGALVHRDGLTLSQSLGETSVLIAVPGAAEVPVENGTGIHTDWRGYTVVPYAGPYRENRVALDVSQLDDHTDIDNAVTRVVPTRGAVVRASFTAHEGIRALLTLRHNDMPLPFGTPVSAEGGGSGLVGDDGQVWLTGLPLRGTLTAKWGKGAGQRCTVRYSLPEKVLRESVIQAQEVCL</sequence>
<dbReference type="Gene3D" id="2.60.40.2610">
    <property type="entry name" value="Outer membrane usher protein FimD, plug domain"/>
    <property type="match status" value="1"/>
</dbReference>
<feature type="domain" description="PapC-like C-terminal" evidence="11">
    <location>
        <begin position="782"/>
        <end position="845"/>
    </location>
</feature>
<evidence type="ECO:0000256" key="9">
    <source>
        <dbReference type="ARBA" id="ARBA00023237"/>
    </source>
</evidence>
<evidence type="ECO:0000313" key="13">
    <source>
        <dbReference type="EMBL" id="SFT37874.1"/>
    </source>
</evidence>
<keyword evidence="5" id="KW-1029">Fimbrium biogenesis</keyword>
<dbReference type="PANTHER" id="PTHR30451">
    <property type="entry name" value="OUTER MEMBRANE USHER PROTEIN"/>
    <property type="match status" value="1"/>
</dbReference>
<dbReference type="EMBL" id="FPAU01000001">
    <property type="protein sequence ID" value="SFT37874.1"/>
    <property type="molecule type" value="Genomic_DNA"/>
</dbReference>
<proteinExistence type="inferred from homology"/>
<dbReference type="Pfam" id="PF13953">
    <property type="entry name" value="PapC_C"/>
    <property type="match status" value="1"/>
</dbReference>
<organism evidence="13 14">
    <name type="scientific">Kosakonia arachidis</name>
    <dbReference type="NCBI Taxonomy" id="551989"/>
    <lineage>
        <taxon>Bacteria</taxon>
        <taxon>Pseudomonadati</taxon>
        <taxon>Pseudomonadota</taxon>
        <taxon>Gammaproteobacteria</taxon>
        <taxon>Enterobacterales</taxon>
        <taxon>Enterobacteriaceae</taxon>
        <taxon>Kosakonia</taxon>
    </lineage>
</organism>
<dbReference type="InterPro" id="IPR000015">
    <property type="entry name" value="Fimb_usher"/>
</dbReference>
<dbReference type="Gene3D" id="2.60.40.2070">
    <property type="match status" value="1"/>
</dbReference>
<keyword evidence="6" id="KW-0812">Transmembrane</keyword>
<gene>
    <name evidence="13" type="ORF">SAMN05192562_1016</name>
</gene>
<comment type="subcellular location">
    <subcellularLocation>
        <location evidence="1">Cell outer membrane</location>
        <topology evidence="1">Multi-pass membrane protein</topology>
    </subcellularLocation>
</comment>
<dbReference type="Gene3D" id="3.10.20.410">
    <property type="match status" value="1"/>
</dbReference>
<keyword evidence="14" id="KW-1185">Reference proteome</keyword>
<evidence type="ECO:0000256" key="4">
    <source>
        <dbReference type="ARBA" id="ARBA00022452"/>
    </source>
</evidence>